<dbReference type="EC" id="3.5.1.44" evidence="3"/>
<organism evidence="4 5">
    <name type="scientific">Methylomonas methanica</name>
    <dbReference type="NCBI Taxonomy" id="421"/>
    <lineage>
        <taxon>Bacteria</taxon>
        <taxon>Pseudomonadati</taxon>
        <taxon>Pseudomonadota</taxon>
        <taxon>Gammaproteobacteria</taxon>
        <taxon>Methylococcales</taxon>
        <taxon>Methylococcaceae</taxon>
        <taxon>Methylomonas</taxon>
    </lineage>
</organism>
<dbReference type="EMBL" id="LUUG01000071">
    <property type="protein sequence ID" value="OAI04421.1"/>
    <property type="molecule type" value="Genomic_DNA"/>
</dbReference>
<dbReference type="CDD" id="cd16352">
    <property type="entry name" value="CheD"/>
    <property type="match status" value="1"/>
</dbReference>
<name>A0A177MFK8_METMH</name>
<sequence>MALAMHPQKYSETYYDPHQRIRACKITPGEYCVTDSGEVIVTVLGSCVIACIRDWRRGIGGMYQFMVVNVNEDQPLNQRMENMASAGMDNFINHLVDMGAEESELEAKVFGGGNILNGMQRNNVGARSAQFLRSYLAGRNIPVLADDMLGIYPRKVYFFPETGEVLVKKLKDIKNETILQREQEYSHRLFARVLA</sequence>
<comment type="caution">
    <text evidence="4">The sequence shown here is derived from an EMBL/GenBank/DDBJ whole genome shotgun (WGS) entry which is preliminary data.</text>
</comment>
<evidence type="ECO:0000313" key="5">
    <source>
        <dbReference type="Proteomes" id="UP000078090"/>
    </source>
</evidence>
<comment type="similarity">
    <text evidence="3">Belongs to the CheD family.</text>
</comment>
<dbReference type="Pfam" id="PF03975">
    <property type="entry name" value="CheD"/>
    <property type="match status" value="1"/>
</dbReference>
<gene>
    <name evidence="3" type="primary">cheD</name>
    <name evidence="4" type="ORF">A1332_01600</name>
</gene>
<evidence type="ECO:0000256" key="2">
    <source>
        <dbReference type="ARBA" id="ARBA00022801"/>
    </source>
</evidence>
<proteinExistence type="inferred from homology"/>
<comment type="catalytic activity">
    <reaction evidence="3">
        <text>L-glutaminyl-[protein] + H2O = L-glutamyl-[protein] + NH4(+)</text>
        <dbReference type="Rhea" id="RHEA:16441"/>
        <dbReference type="Rhea" id="RHEA-COMP:10207"/>
        <dbReference type="Rhea" id="RHEA-COMP:10208"/>
        <dbReference type="ChEBI" id="CHEBI:15377"/>
        <dbReference type="ChEBI" id="CHEBI:28938"/>
        <dbReference type="ChEBI" id="CHEBI:29973"/>
        <dbReference type="ChEBI" id="CHEBI:30011"/>
        <dbReference type="EC" id="3.5.1.44"/>
    </reaction>
</comment>
<evidence type="ECO:0000256" key="3">
    <source>
        <dbReference type="HAMAP-Rule" id="MF_01440"/>
    </source>
</evidence>
<dbReference type="PANTHER" id="PTHR35147">
    <property type="entry name" value="CHEMORECEPTOR GLUTAMINE DEAMIDASE CHED-RELATED"/>
    <property type="match status" value="1"/>
</dbReference>
<dbReference type="Proteomes" id="UP000078090">
    <property type="component" value="Unassembled WGS sequence"/>
</dbReference>
<keyword evidence="2 3" id="KW-0378">Hydrolase</keyword>
<dbReference type="InterPro" id="IPR038592">
    <property type="entry name" value="CheD-like_sf"/>
</dbReference>
<keyword evidence="1 3" id="KW-0145">Chemotaxis</keyword>
<evidence type="ECO:0000313" key="4">
    <source>
        <dbReference type="EMBL" id="OAI04421.1"/>
    </source>
</evidence>
<dbReference type="InterPro" id="IPR005659">
    <property type="entry name" value="Chemorcpt_Glu_NH3ase_CheD"/>
</dbReference>
<comment type="function">
    <text evidence="3">Probably deamidates glutamine residues to glutamate on methyl-accepting chemotaxis receptors (MCPs), playing an important role in chemotaxis.</text>
</comment>
<dbReference type="InterPro" id="IPR011324">
    <property type="entry name" value="Cytotoxic_necrot_fac-like_cat"/>
</dbReference>
<protein>
    <recommendedName>
        <fullName evidence="3">Probable chemoreceptor glutamine deamidase CheD</fullName>
        <ecNumber evidence="3">3.5.1.44</ecNumber>
    </recommendedName>
</protein>
<dbReference type="PANTHER" id="PTHR35147:SF2">
    <property type="entry name" value="CHEMORECEPTOR GLUTAMINE DEAMIDASE CHED-RELATED"/>
    <property type="match status" value="1"/>
</dbReference>
<dbReference type="SUPFAM" id="SSF64438">
    <property type="entry name" value="CNF1/YfiH-like putative cysteine hydrolases"/>
    <property type="match status" value="1"/>
</dbReference>
<dbReference type="GO" id="GO:0050568">
    <property type="term" value="F:protein-glutamine glutaminase activity"/>
    <property type="evidence" value="ECO:0007669"/>
    <property type="project" value="UniProtKB-UniRule"/>
</dbReference>
<dbReference type="Gene3D" id="3.30.1330.200">
    <property type="match status" value="1"/>
</dbReference>
<dbReference type="AlphaFoldDB" id="A0A177MFK8"/>
<evidence type="ECO:0000256" key="1">
    <source>
        <dbReference type="ARBA" id="ARBA00022500"/>
    </source>
</evidence>
<reference evidence="4 5" key="1">
    <citation type="submission" date="2016-03" db="EMBL/GenBank/DDBJ databases">
        <authorList>
            <person name="Ploux O."/>
        </authorList>
    </citation>
    <scope>NUCLEOTIDE SEQUENCE [LARGE SCALE GENOMIC DNA]</scope>
    <source>
        <strain evidence="4 5">R-45363</strain>
    </source>
</reference>
<dbReference type="HAMAP" id="MF_01440">
    <property type="entry name" value="CheD"/>
    <property type="match status" value="1"/>
</dbReference>
<accession>A0A177MFK8</accession>
<dbReference type="GO" id="GO:0006935">
    <property type="term" value="P:chemotaxis"/>
    <property type="evidence" value="ECO:0007669"/>
    <property type="project" value="UniProtKB-UniRule"/>
</dbReference>